<dbReference type="AlphaFoldDB" id="A0A8J3AP87"/>
<accession>A0A8J3AP87</accession>
<feature type="repeat" description="TPR" evidence="1">
    <location>
        <begin position="99"/>
        <end position="132"/>
    </location>
</feature>
<dbReference type="GO" id="GO:1901515">
    <property type="term" value="F:poly-beta-1,6-N-acetyl-D-glucosamine transmembrane transporter activity"/>
    <property type="evidence" value="ECO:0007669"/>
    <property type="project" value="InterPro"/>
</dbReference>
<dbReference type="Proteomes" id="UP000642180">
    <property type="component" value="Unassembled WGS sequence"/>
</dbReference>
<dbReference type="InterPro" id="IPR019734">
    <property type="entry name" value="TPR_rpt"/>
</dbReference>
<dbReference type="SMART" id="SM00028">
    <property type="entry name" value="TPR"/>
    <property type="match status" value="3"/>
</dbReference>
<evidence type="ECO:0000259" key="3">
    <source>
        <dbReference type="Pfam" id="PF21197"/>
    </source>
</evidence>
<evidence type="ECO:0000256" key="2">
    <source>
        <dbReference type="SAM" id="SignalP"/>
    </source>
</evidence>
<evidence type="ECO:0000313" key="4">
    <source>
        <dbReference type="EMBL" id="GGI18148.1"/>
    </source>
</evidence>
<dbReference type="PANTHER" id="PTHR12558">
    <property type="entry name" value="CELL DIVISION CYCLE 16,23,27"/>
    <property type="match status" value="1"/>
</dbReference>
<keyword evidence="5" id="KW-1185">Reference proteome</keyword>
<dbReference type="NCBIfam" id="TIGR03939">
    <property type="entry name" value="PGA_TPR_OMP"/>
    <property type="match status" value="1"/>
</dbReference>
<evidence type="ECO:0000313" key="5">
    <source>
        <dbReference type="Proteomes" id="UP000642180"/>
    </source>
</evidence>
<protein>
    <submittedName>
        <fullName evidence="4">Poly-beta-1,6 N-acetyl-D-glucosamine export porin PgaA</fullName>
    </submittedName>
</protein>
<feature type="signal peptide" evidence="2">
    <location>
        <begin position="1"/>
        <end position="29"/>
    </location>
</feature>
<dbReference type="Pfam" id="PF21197">
    <property type="entry name" value="PgaA_barrel"/>
    <property type="match status" value="1"/>
</dbReference>
<comment type="caution">
    <text evidence="4">The sequence shown here is derived from an EMBL/GenBank/DDBJ whole genome shotgun (WGS) entry which is preliminary data.</text>
</comment>
<dbReference type="PANTHER" id="PTHR12558:SF13">
    <property type="entry name" value="CELL DIVISION CYCLE PROTEIN 27 HOMOLOG"/>
    <property type="match status" value="1"/>
</dbReference>
<dbReference type="SUPFAM" id="SSF48452">
    <property type="entry name" value="TPR-like"/>
    <property type="match status" value="3"/>
</dbReference>
<sequence>MPKKNNRWRTTASGLIAGVLGLSTSLALAAVSQTDYDNVIRSARDGQPATAAQTLQTWHRADPANVRILHDLVVVLGWAGQYDEALGYRNRLLNSQTPAYALKSLGNAALAREQWDTAIQAYQLVLKKMPRDAESHAGVATAWHRQGKTDEALAYVQSHLPQHSSDYAAADVPLIMVLGRILRDRQETILAANAYRDASRLDPTSREAFRAYVFTLNEAGMPYLASQTADQRLDLFSQEERREIAHAAAGTTVNFGRAQAGVDHRQPRFATTDAALDDNASVTRHFGEQPITDFDRMIALRDRQYMREVVQLYEALHAQGVTMPPYARAAAADAYLYLQEPEKARDLYLGAIEEARAGDVASIDSWRIGLTYAYVEAEQHRKAQQTADELLATTPQFSNWGIRGIEAPNDDYPVAATLAGLVKLYSNRLKDAEQHLASLRDAAPFNPQVRTAWSELKMARGHHRAALEEYTVLHVDQPEEMGPVLGQANAYLALNEFSKARELVPVLNDSYPENKGVQRLARLVDIYDRPHLEVTSTFGNGGGQAGAQSVVEARLYSAPLTSSLGDPWRVYSRLSHANGDINAGQANEFSASRSLIGVGVDYRIRDWTLEAEVNRAIRNANRSGVAARVIHDFSDQWQARLEGDSNVNNLAARAFNAGVTARRYTAGLTWRQNESRNIDGEISNTQFSDGNRRDAAGVAWTERWYSGPRLTFDSVVSLATSRNSLPNAVYFNPSSDSEATLGLNAEWLTWRRYQRAFSQQLQVYGGRYHQKGFSSGGTSGAQYGHVWTFDDAFRIEYGVGLSNHPYDGVRERRNYGYLNLNWAIK</sequence>
<keyword evidence="1" id="KW-0802">TPR repeat</keyword>
<dbReference type="InterPro" id="IPR049003">
    <property type="entry name" value="PgaA_barrel"/>
</dbReference>
<gene>
    <name evidence="4" type="primary">hmsH</name>
    <name evidence="4" type="ORF">GCM10008066_12550</name>
</gene>
<feature type="domain" description="PgaA membrane beta barrel" evidence="3">
    <location>
        <begin position="538"/>
        <end position="822"/>
    </location>
</feature>
<dbReference type="Gene3D" id="1.25.40.10">
    <property type="entry name" value="Tetratricopeptide repeat domain"/>
    <property type="match status" value="2"/>
</dbReference>
<dbReference type="Pfam" id="PF13432">
    <property type="entry name" value="TPR_16"/>
    <property type="match status" value="1"/>
</dbReference>
<evidence type="ECO:0000256" key="1">
    <source>
        <dbReference type="PROSITE-ProRule" id="PRU00339"/>
    </source>
</evidence>
<dbReference type="InterPro" id="IPR023870">
    <property type="entry name" value="PGA_export_porin_PgaA"/>
</dbReference>
<name>A0A8J3AP87_9BURK</name>
<dbReference type="PROSITE" id="PS50005">
    <property type="entry name" value="TPR"/>
    <property type="match status" value="1"/>
</dbReference>
<organism evidence="4 5">
    <name type="scientific">Oxalicibacterium faecigallinarum</name>
    <dbReference type="NCBI Taxonomy" id="573741"/>
    <lineage>
        <taxon>Bacteria</taxon>
        <taxon>Pseudomonadati</taxon>
        <taxon>Pseudomonadota</taxon>
        <taxon>Betaproteobacteria</taxon>
        <taxon>Burkholderiales</taxon>
        <taxon>Oxalobacteraceae</taxon>
        <taxon>Oxalicibacterium</taxon>
    </lineage>
</organism>
<dbReference type="EMBL" id="BMDI01000001">
    <property type="protein sequence ID" value="GGI18148.1"/>
    <property type="molecule type" value="Genomic_DNA"/>
</dbReference>
<keyword evidence="2" id="KW-0732">Signal</keyword>
<proteinExistence type="predicted"/>
<reference evidence="5" key="1">
    <citation type="journal article" date="2019" name="Int. J. Syst. Evol. Microbiol.">
        <title>The Global Catalogue of Microorganisms (GCM) 10K type strain sequencing project: providing services to taxonomists for standard genome sequencing and annotation.</title>
        <authorList>
            <consortium name="The Broad Institute Genomics Platform"/>
            <consortium name="The Broad Institute Genome Sequencing Center for Infectious Disease"/>
            <person name="Wu L."/>
            <person name="Ma J."/>
        </authorList>
    </citation>
    <scope>NUCLEOTIDE SEQUENCE [LARGE SCALE GENOMIC DNA]</scope>
    <source>
        <strain evidence="5">CCM 2767</strain>
    </source>
</reference>
<dbReference type="RefSeq" id="WP_188380391.1">
    <property type="nucleotide sequence ID" value="NZ_BMDI01000001.1"/>
</dbReference>
<dbReference type="InterPro" id="IPR011990">
    <property type="entry name" value="TPR-like_helical_dom_sf"/>
</dbReference>
<feature type="chain" id="PRO_5035165046" evidence="2">
    <location>
        <begin position="30"/>
        <end position="825"/>
    </location>
</feature>